<accession>B6IFQ7</accession>
<organism evidence="1 2">
    <name type="scientific">Caenorhabditis briggsae</name>
    <dbReference type="NCBI Taxonomy" id="6238"/>
    <lineage>
        <taxon>Eukaryota</taxon>
        <taxon>Metazoa</taxon>
        <taxon>Ecdysozoa</taxon>
        <taxon>Nematoda</taxon>
        <taxon>Chromadorea</taxon>
        <taxon>Rhabditida</taxon>
        <taxon>Rhabditina</taxon>
        <taxon>Rhabditomorpha</taxon>
        <taxon>Rhabditoidea</taxon>
        <taxon>Rhabditidae</taxon>
        <taxon>Peloderinae</taxon>
        <taxon>Caenorhabditis</taxon>
    </lineage>
</organism>
<dbReference type="KEGG" id="cbr:CBG_26578"/>
<dbReference type="Proteomes" id="UP000008549">
    <property type="component" value="Unassembled WGS sequence"/>
</dbReference>
<dbReference type="WormBase" id="CBG26578">
    <property type="protein sequence ID" value="CBP37051"/>
    <property type="gene ID" value="WBGene00087992"/>
</dbReference>
<reference evidence="1 2" key="2">
    <citation type="journal article" date="2011" name="PLoS Genet.">
        <title>Caenorhabditis briggsae recombinant inbred line genotypes reveal inter-strain incompatibility and the evolution of recombination.</title>
        <authorList>
            <person name="Ross J.A."/>
            <person name="Koboldt D.C."/>
            <person name="Staisch J.E."/>
            <person name="Chamberlin H.M."/>
            <person name="Gupta B.P."/>
            <person name="Miller R.D."/>
            <person name="Baird S.E."/>
            <person name="Haag E.S."/>
        </authorList>
    </citation>
    <scope>NUCLEOTIDE SEQUENCE [LARGE SCALE GENOMIC DNA]</scope>
    <source>
        <strain evidence="1 2">AF16</strain>
    </source>
</reference>
<evidence type="ECO:0000313" key="3">
    <source>
        <dbReference type="WormBase" id="CBG26578"/>
    </source>
</evidence>
<gene>
    <name evidence="1 3" type="ORF">CBG26578</name>
    <name evidence="1" type="ORF">CBG_26578</name>
</gene>
<dbReference type="RefSeq" id="XP_045098307.1">
    <property type="nucleotide sequence ID" value="XM_045241484.1"/>
</dbReference>
<dbReference type="EMBL" id="HE601388">
    <property type="protein sequence ID" value="CAR98737.1"/>
    <property type="molecule type" value="Genomic_DNA"/>
</dbReference>
<sequence length="189" mass="21526">MRQISLESCQNSTKRSRLQCSKFRKHCAKMLNFFRNVQKCSKNAPDKDRATFWTLQSFRSAPNDVSIVPKCSKTLQKPPRSDYGRLEGLIGPWRSVHGLSRGKKPVRMVQKCSNSSKMHQTTIQQPSGLQSYRNASNAPKCPYSNRLLLLPNASQLDKCVLIVLSQHPPPQKNSTKSIFSPFFANFFCF</sequence>
<dbReference type="InParanoid" id="B6IFQ7"/>
<dbReference type="CTD" id="68918056"/>
<reference evidence="1 2" key="1">
    <citation type="journal article" date="2003" name="PLoS Biol.">
        <title>The genome sequence of Caenorhabditis briggsae: a platform for comparative genomics.</title>
        <authorList>
            <person name="Stein L.D."/>
            <person name="Bao Z."/>
            <person name="Blasiar D."/>
            <person name="Blumenthal T."/>
            <person name="Brent M.R."/>
            <person name="Chen N."/>
            <person name="Chinwalla A."/>
            <person name="Clarke L."/>
            <person name="Clee C."/>
            <person name="Coghlan A."/>
            <person name="Coulson A."/>
            <person name="D'Eustachio P."/>
            <person name="Fitch D.H."/>
            <person name="Fulton L.A."/>
            <person name="Fulton R.E."/>
            <person name="Griffiths-Jones S."/>
            <person name="Harris T.W."/>
            <person name="Hillier L.W."/>
            <person name="Kamath R."/>
            <person name="Kuwabara P.E."/>
            <person name="Mardis E.R."/>
            <person name="Marra M.A."/>
            <person name="Miner T.L."/>
            <person name="Minx P."/>
            <person name="Mullikin J.C."/>
            <person name="Plumb R.W."/>
            <person name="Rogers J."/>
            <person name="Schein J.E."/>
            <person name="Sohrmann M."/>
            <person name="Spieth J."/>
            <person name="Stajich J.E."/>
            <person name="Wei C."/>
            <person name="Willey D."/>
            <person name="Wilson R.K."/>
            <person name="Durbin R."/>
            <person name="Waterston R.H."/>
        </authorList>
    </citation>
    <scope>NUCLEOTIDE SEQUENCE [LARGE SCALE GENOMIC DNA]</scope>
    <source>
        <strain evidence="1 2">AF16</strain>
    </source>
</reference>
<keyword evidence="2" id="KW-1185">Reference proteome</keyword>
<dbReference type="AlphaFoldDB" id="B6IFQ7"/>
<protein>
    <submittedName>
        <fullName evidence="1">Protein CBG26578</fullName>
    </submittedName>
</protein>
<name>B6IFQ7_CAEBR</name>
<dbReference type="GeneID" id="68918056"/>
<dbReference type="HOGENOM" id="CLU_1435629_0_0_1"/>
<proteinExistence type="predicted"/>
<evidence type="ECO:0000313" key="1">
    <source>
        <dbReference type="EMBL" id="CAR98737.1"/>
    </source>
</evidence>
<evidence type="ECO:0000313" key="2">
    <source>
        <dbReference type="Proteomes" id="UP000008549"/>
    </source>
</evidence>